<dbReference type="GO" id="GO:0009055">
    <property type="term" value="F:electron transfer activity"/>
    <property type="evidence" value="ECO:0007669"/>
    <property type="project" value="InterPro"/>
</dbReference>
<protein>
    <submittedName>
        <fullName evidence="7">Putative membrane protein</fullName>
    </submittedName>
</protein>
<feature type="transmembrane region" description="Helical" evidence="5">
    <location>
        <begin position="85"/>
        <end position="103"/>
    </location>
</feature>
<organism evidence="7 8">
    <name type="scientific">Azospirillum brasilense</name>
    <dbReference type="NCBI Taxonomy" id="192"/>
    <lineage>
        <taxon>Bacteria</taxon>
        <taxon>Pseudomonadati</taxon>
        <taxon>Pseudomonadota</taxon>
        <taxon>Alphaproteobacteria</taxon>
        <taxon>Rhodospirillales</taxon>
        <taxon>Azospirillaceae</taxon>
        <taxon>Azospirillum</taxon>
    </lineage>
</organism>
<feature type="transmembrane region" description="Helical" evidence="5">
    <location>
        <begin position="175"/>
        <end position="195"/>
    </location>
</feature>
<gene>
    <name evidence="7" type="ORF">FBZ83_11332</name>
</gene>
<evidence type="ECO:0000256" key="5">
    <source>
        <dbReference type="SAM" id="Phobius"/>
    </source>
</evidence>
<dbReference type="InterPro" id="IPR009056">
    <property type="entry name" value="Cyt_c-like_dom"/>
</dbReference>
<feature type="transmembrane region" description="Helical" evidence="5">
    <location>
        <begin position="115"/>
        <end position="135"/>
    </location>
</feature>
<dbReference type="GO" id="GO:0046872">
    <property type="term" value="F:metal ion binding"/>
    <property type="evidence" value="ECO:0007669"/>
    <property type="project" value="UniProtKB-KW"/>
</dbReference>
<keyword evidence="2 4" id="KW-0479">Metal-binding</keyword>
<keyword evidence="5" id="KW-0812">Transmembrane</keyword>
<name>A0A560C0F1_AZOBR</name>
<comment type="caution">
    <text evidence="7">The sequence shown here is derived from an EMBL/GenBank/DDBJ whole genome shotgun (WGS) entry which is preliminary data.</text>
</comment>
<feature type="transmembrane region" description="Helical" evidence="5">
    <location>
        <begin position="250"/>
        <end position="269"/>
    </location>
</feature>
<dbReference type="PROSITE" id="PS51007">
    <property type="entry name" value="CYTC"/>
    <property type="match status" value="1"/>
</dbReference>
<feature type="transmembrane region" description="Helical" evidence="5">
    <location>
        <begin position="12"/>
        <end position="32"/>
    </location>
</feature>
<reference evidence="7 8" key="1">
    <citation type="submission" date="2019-06" db="EMBL/GenBank/DDBJ databases">
        <title>Genomic Encyclopedia of Type Strains, Phase IV (KMG-V): Genome sequencing to study the core and pangenomes of soil and plant-associated prokaryotes.</title>
        <authorList>
            <person name="Whitman W."/>
        </authorList>
    </citation>
    <scope>NUCLEOTIDE SEQUENCE [LARGE SCALE GENOMIC DNA]</scope>
    <source>
        <strain evidence="7 8">BR 11650</strain>
    </source>
</reference>
<evidence type="ECO:0000256" key="1">
    <source>
        <dbReference type="ARBA" id="ARBA00022617"/>
    </source>
</evidence>
<evidence type="ECO:0000259" key="6">
    <source>
        <dbReference type="PROSITE" id="PS51007"/>
    </source>
</evidence>
<keyword evidence="1 4" id="KW-0349">Heme</keyword>
<evidence type="ECO:0000256" key="2">
    <source>
        <dbReference type="ARBA" id="ARBA00022723"/>
    </source>
</evidence>
<feature type="domain" description="Cytochrome c" evidence="6">
    <location>
        <begin position="306"/>
        <end position="395"/>
    </location>
</feature>
<keyword evidence="5" id="KW-1133">Transmembrane helix</keyword>
<feature type="transmembrane region" description="Helical" evidence="5">
    <location>
        <begin position="147"/>
        <end position="169"/>
    </location>
</feature>
<feature type="transmembrane region" description="Helical" evidence="5">
    <location>
        <begin position="281"/>
        <end position="301"/>
    </location>
</feature>
<dbReference type="Pfam" id="PF06181">
    <property type="entry name" value="Urate_ox_N"/>
    <property type="match status" value="1"/>
</dbReference>
<dbReference type="GO" id="GO:0020037">
    <property type="term" value="F:heme binding"/>
    <property type="evidence" value="ECO:0007669"/>
    <property type="project" value="InterPro"/>
</dbReference>
<keyword evidence="5" id="KW-0472">Membrane</keyword>
<dbReference type="InterPro" id="IPR036909">
    <property type="entry name" value="Cyt_c-like_dom_sf"/>
</dbReference>
<dbReference type="SUPFAM" id="SSF46626">
    <property type="entry name" value="Cytochrome c"/>
    <property type="match status" value="1"/>
</dbReference>
<accession>A0A560C0F1</accession>
<evidence type="ECO:0000256" key="3">
    <source>
        <dbReference type="ARBA" id="ARBA00023004"/>
    </source>
</evidence>
<evidence type="ECO:0000313" key="7">
    <source>
        <dbReference type="EMBL" id="TWA78321.1"/>
    </source>
</evidence>
<dbReference type="RefSeq" id="WP_145689166.1">
    <property type="nucleotide sequence ID" value="NZ_VITH01000013.1"/>
</dbReference>
<keyword evidence="3 4" id="KW-0408">Iron</keyword>
<dbReference type="EMBL" id="VITH01000013">
    <property type="protein sequence ID" value="TWA78321.1"/>
    <property type="molecule type" value="Genomic_DNA"/>
</dbReference>
<proteinExistence type="predicted"/>
<dbReference type="InterPro" id="IPR010389">
    <property type="entry name" value="Urate_ox_N"/>
</dbReference>
<evidence type="ECO:0000313" key="8">
    <source>
        <dbReference type="Proteomes" id="UP000318529"/>
    </source>
</evidence>
<dbReference type="AlphaFoldDB" id="A0A560C0F1"/>
<sequence>MEPIVWEWVNFLVRWLHVITAIAWIGSSFYFIHLDLSLRRRDGLPNGVAGEAWQVHGGGFYNMMKYTVAPPELPEKLTWFKWEAYATWLSGFCLLSVLYYHGAALYMIDPAVLDIPWWGAVLLSLGALGLGWHVYDRLCKSPLGKDDVKLAAAGFVFLVLVAWGLSHLFSGRAAMLHVGALIGTMMSANVFRIIIPNQTKAVAAMKAGQVPDPALGKQAKQRSLHNNYLTLPVVFLMISNHYPLAFGTRYSWVIVAVVLVVGAVIRHFFNSRHAGKPAPWWTWAVAAAGVAVIVGLSAAGARTESAAAAPARVEFAQVEEVVLSRCSMCHAAQPVWEGIGVAPRGVTLDSAEAIGRHAPQIRVWAALSDAMPPGNVTGITPEERRLLAAWTDQLPR</sequence>
<evidence type="ECO:0000256" key="4">
    <source>
        <dbReference type="PROSITE-ProRule" id="PRU00433"/>
    </source>
</evidence>
<dbReference type="Proteomes" id="UP000318529">
    <property type="component" value="Unassembled WGS sequence"/>
</dbReference>